<accession>A0ABV8CBX1</accession>
<evidence type="ECO:0000313" key="2">
    <source>
        <dbReference type="Proteomes" id="UP001595758"/>
    </source>
</evidence>
<dbReference type="EMBL" id="JBHSAB010000001">
    <property type="protein sequence ID" value="MFC3907808.1"/>
    <property type="molecule type" value="Genomic_DNA"/>
</dbReference>
<proteinExistence type="predicted"/>
<organism evidence="1 2">
    <name type="scientific">Legionella dresdenensis</name>
    <dbReference type="NCBI Taxonomy" id="450200"/>
    <lineage>
        <taxon>Bacteria</taxon>
        <taxon>Pseudomonadati</taxon>
        <taxon>Pseudomonadota</taxon>
        <taxon>Gammaproteobacteria</taxon>
        <taxon>Legionellales</taxon>
        <taxon>Legionellaceae</taxon>
        <taxon>Legionella</taxon>
    </lineage>
</organism>
<keyword evidence="2" id="KW-1185">Reference proteome</keyword>
<name>A0ABV8CBX1_9GAMM</name>
<sequence length="613" mass="69318">MPKGIKYNPREYAETLAEFLCTASLKKMQHMITKAYNQYVAHSAGKREEEFKALLESLPLLPDSLNRALEIAIFFAGEKRNRWKPNSANSSLMFALLEGRGYKRTEDELNDAILCRDVFPTFVVSLCEAINNQSKSFHQGVVSKTNKDDERDLITRLPSDAEVPVSLFKSVDEAAGYAAKDPSHMAFCLKPRTADKQGQLIWVSQSGKQHPLKLTELLTKELSRPGSESSFVNSRNAKKECLSCLKTSILDSINVLIDPQVIPPDLSSTFVLKSASMTIVWYSSLGNQKKIAVNAYPELKKWLSQQKKIDPDSFALKNLLLPVDVSEEVGLEKKQVVSGLFNTTVKTAPLCAKNSFENLTRLQSQQKGLYILTKEPQSETGSWALYQQLKDDTDKWVREKIELCELNFQIIDILSDNEKCVPEKLPADELNKLAKLLYFRNTKKPLTNCAAVKNFNPDNTREYPPRSFVVSHNGQQWQLFYINGVSRARELDLAHYPIVRKMIWDWKVGVEQISNDMLRSLCPHLKDIYLKDIKTTSSINKENYKAIEEMLKRQLAKGAEGAPQQAETIEVKVESDLEEARPGRLGKDVYTIFKTLPQFAPPATGEIKKGCTP</sequence>
<reference evidence="2" key="1">
    <citation type="journal article" date="2019" name="Int. J. Syst. Evol. Microbiol.">
        <title>The Global Catalogue of Microorganisms (GCM) 10K type strain sequencing project: providing services to taxonomists for standard genome sequencing and annotation.</title>
        <authorList>
            <consortium name="The Broad Institute Genomics Platform"/>
            <consortium name="The Broad Institute Genome Sequencing Center for Infectious Disease"/>
            <person name="Wu L."/>
            <person name="Ma J."/>
        </authorList>
    </citation>
    <scope>NUCLEOTIDE SEQUENCE [LARGE SCALE GENOMIC DNA]</scope>
    <source>
        <strain evidence="2">CCUG 59858</strain>
    </source>
</reference>
<protein>
    <recommendedName>
        <fullName evidence="3">SidE PDE domain-containing protein</fullName>
    </recommendedName>
</protein>
<dbReference type="Proteomes" id="UP001595758">
    <property type="component" value="Unassembled WGS sequence"/>
</dbReference>
<gene>
    <name evidence="1" type="ORF">ACFORL_01765</name>
</gene>
<comment type="caution">
    <text evidence="1">The sequence shown here is derived from an EMBL/GenBank/DDBJ whole genome shotgun (WGS) entry which is preliminary data.</text>
</comment>
<evidence type="ECO:0000313" key="1">
    <source>
        <dbReference type="EMBL" id="MFC3907808.1"/>
    </source>
</evidence>
<evidence type="ECO:0008006" key="3">
    <source>
        <dbReference type="Google" id="ProtNLM"/>
    </source>
</evidence>
<dbReference type="RefSeq" id="WP_382340504.1">
    <property type="nucleotide sequence ID" value="NZ_JBHSAB010000001.1"/>
</dbReference>